<proteinExistence type="inferred from homology"/>
<dbReference type="CDD" id="cd12670">
    <property type="entry name" value="RRM2_Nop12p_like"/>
    <property type="match status" value="1"/>
</dbReference>
<feature type="region of interest" description="Disordered" evidence="10">
    <location>
        <begin position="1"/>
        <end position="32"/>
    </location>
</feature>
<dbReference type="SMART" id="SM00360">
    <property type="entry name" value="RRM"/>
    <property type="match status" value="1"/>
</dbReference>
<keyword evidence="13" id="KW-1185">Reference proteome</keyword>
<dbReference type="EMBL" id="JAUTXT010000014">
    <property type="protein sequence ID" value="KAK3675498.1"/>
    <property type="molecule type" value="Genomic_DNA"/>
</dbReference>
<evidence type="ECO:0000256" key="6">
    <source>
        <dbReference type="ARBA" id="ARBA00022552"/>
    </source>
</evidence>
<protein>
    <recommendedName>
        <fullName evidence="4">Nucleolar protein 12</fullName>
    </recommendedName>
</protein>
<dbReference type="AlphaFoldDB" id="A0AAE0WPI6"/>
<dbReference type="InterPro" id="IPR012677">
    <property type="entry name" value="Nucleotide-bd_a/b_plait_sf"/>
</dbReference>
<evidence type="ECO:0000256" key="4">
    <source>
        <dbReference type="ARBA" id="ARBA00015520"/>
    </source>
</evidence>
<dbReference type="GO" id="GO:0000463">
    <property type="term" value="P:maturation of LSU-rRNA from tricistronic rRNA transcript (SSU-rRNA, 5.8S rRNA, LSU-rRNA)"/>
    <property type="evidence" value="ECO:0007669"/>
    <property type="project" value="TreeGrafter"/>
</dbReference>
<feature type="compositionally biased region" description="Basic and acidic residues" evidence="10">
    <location>
        <begin position="512"/>
        <end position="525"/>
    </location>
</feature>
<comment type="subcellular location">
    <subcellularLocation>
        <location evidence="2">Nucleus</location>
        <location evidence="2">Nucleolus</location>
    </subcellularLocation>
</comment>
<evidence type="ECO:0000256" key="5">
    <source>
        <dbReference type="ARBA" id="ARBA00022517"/>
    </source>
</evidence>
<organism evidence="12 13">
    <name type="scientific">Recurvomyces mirabilis</name>
    <dbReference type="NCBI Taxonomy" id="574656"/>
    <lineage>
        <taxon>Eukaryota</taxon>
        <taxon>Fungi</taxon>
        <taxon>Dikarya</taxon>
        <taxon>Ascomycota</taxon>
        <taxon>Pezizomycotina</taxon>
        <taxon>Dothideomycetes</taxon>
        <taxon>Dothideomycetidae</taxon>
        <taxon>Mycosphaerellales</taxon>
        <taxon>Teratosphaeriaceae</taxon>
        <taxon>Recurvomyces</taxon>
    </lineage>
</organism>
<evidence type="ECO:0000256" key="10">
    <source>
        <dbReference type="SAM" id="MobiDB-lite"/>
    </source>
</evidence>
<evidence type="ECO:0000259" key="11">
    <source>
        <dbReference type="PROSITE" id="PS50102"/>
    </source>
</evidence>
<comment type="caution">
    <text evidence="12">The sequence shown here is derived from an EMBL/GenBank/DDBJ whole genome shotgun (WGS) entry which is preliminary data.</text>
</comment>
<reference evidence="12" key="1">
    <citation type="submission" date="2023-07" db="EMBL/GenBank/DDBJ databases">
        <title>Black Yeasts Isolated from many extreme environments.</title>
        <authorList>
            <person name="Coleine C."/>
            <person name="Stajich J.E."/>
            <person name="Selbmann L."/>
        </authorList>
    </citation>
    <scope>NUCLEOTIDE SEQUENCE</scope>
    <source>
        <strain evidence="12">CCFEE 5485</strain>
    </source>
</reference>
<evidence type="ECO:0000256" key="1">
    <source>
        <dbReference type="ARBA" id="ARBA00002475"/>
    </source>
</evidence>
<dbReference type="Pfam" id="PF00076">
    <property type="entry name" value="RRM_1"/>
    <property type="match status" value="1"/>
</dbReference>
<feature type="compositionally biased region" description="Gly residues" evidence="10">
    <location>
        <begin position="536"/>
        <end position="547"/>
    </location>
</feature>
<dbReference type="PANTHER" id="PTHR23236:SF25">
    <property type="entry name" value="RNA-BINDING PROTEIN 34"/>
    <property type="match status" value="1"/>
</dbReference>
<dbReference type="Proteomes" id="UP001274830">
    <property type="component" value="Unassembled WGS sequence"/>
</dbReference>
<feature type="compositionally biased region" description="Acidic residues" evidence="10">
    <location>
        <begin position="78"/>
        <end position="102"/>
    </location>
</feature>
<dbReference type="InterPro" id="IPR047189">
    <property type="entry name" value="RRM2_Nop12p-like"/>
</dbReference>
<evidence type="ECO:0000313" key="12">
    <source>
        <dbReference type="EMBL" id="KAK3675498.1"/>
    </source>
</evidence>
<evidence type="ECO:0000313" key="13">
    <source>
        <dbReference type="Proteomes" id="UP001274830"/>
    </source>
</evidence>
<name>A0AAE0WPI6_9PEZI</name>
<feature type="compositionally biased region" description="Basic residues" evidence="10">
    <location>
        <begin position="16"/>
        <end position="28"/>
    </location>
</feature>
<feature type="domain" description="RRM" evidence="11">
    <location>
        <begin position="333"/>
        <end position="438"/>
    </location>
</feature>
<accession>A0AAE0WPI6</accession>
<feature type="region of interest" description="Disordered" evidence="10">
    <location>
        <begin position="490"/>
        <end position="576"/>
    </location>
</feature>
<feature type="compositionally biased region" description="Acidic residues" evidence="10">
    <location>
        <begin position="155"/>
        <end position="171"/>
    </location>
</feature>
<gene>
    <name evidence="12" type="primary">NOP12</name>
    <name evidence="12" type="ORF">LTR78_004581</name>
</gene>
<comment type="function">
    <text evidence="1">Involved in pre-25S rRNA processing.</text>
</comment>
<keyword evidence="6" id="KW-0698">rRNA processing</keyword>
<dbReference type="InterPro" id="IPR035979">
    <property type="entry name" value="RBD_domain_sf"/>
</dbReference>
<evidence type="ECO:0000256" key="2">
    <source>
        <dbReference type="ARBA" id="ARBA00004604"/>
    </source>
</evidence>
<evidence type="ECO:0000256" key="3">
    <source>
        <dbReference type="ARBA" id="ARBA00007077"/>
    </source>
</evidence>
<dbReference type="RefSeq" id="XP_064691752.1">
    <property type="nucleotide sequence ID" value="XM_064840721.1"/>
</dbReference>
<keyword evidence="5" id="KW-0690">Ribosome biogenesis</keyword>
<keyword evidence="8" id="KW-0539">Nucleus</keyword>
<feature type="region of interest" description="Disordered" evidence="10">
    <location>
        <begin position="61"/>
        <end position="200"/>
    </location>
</feature>
<evidence type="ECO:0000256" key="9">
    <source>
        <dbReference type="PROSITE-ProRule" id="PRU00176"/>
    </source>
</evidence>
<dbReference type="InterPro" id="IPR000504">
    <property type="entry name" value="RRM_dom"/>
</dbReference>
<keyword evidence="7 9" id="KW-0694">RNA-binding</keyword>
<evidence type="ECO:0000256" key="8">
    <source>
        <dbReference type="ARBA" id="ARBA00023242"/>
    </source>
</evidence>
<evidence type="ECO:0000256" key="7">
    <source>
        <dbReference type="ARBA" id="ARBA00022884"/>
    </source>
</evidence>
<dbReference type="GO" id="GO:0019843">
    <property type="term" value="F:rRNA binding"/>
    <property type="evidence" value="ECO:0007669"/>
    <property type="project" value="TreeGrafter"/>
</dbReference>
<sequence length="576" mass="62905">MAEKVTKTKGSSKVEKRSKKEKSSKKDKKVHEKAATQAFSLLAQDNAIDAKLSSLFAVTTPIAPPRTIPSPKAVATAEVEEDDDPDVEFDEQEAIDVDDDDVLPTVISDEQSDRKRKRKRKDADEDMEAAYMTKLAREEEREAAKRRKQDGLDVTADEPSEGSAEAEDLDNGPELGAELVHKDEASDNDDVMASPPPKHETLQAADDELSKANRTVFLGNVSTSAISSKSARRTLIKHLESFFNDLKQEPGVKPKLESLRFRSTPYAPSIPKKAAYARKEVMDTTTKSSNAYAVYSTNQLAREAAKRLNGTVVLDRHLRVDEIAHPAKVDNRRCVFVGNLGFVDDESNIQQANEDEGREVRKRGKEPADVEEGLWRTFSKCGTVESVRVIRDSTTRVGKGIAYVQFEDENAVEAALLYNEKKFPPMLPRKLRVSRAKAVKRNVKPNSGRPTTREQKSTGYRRKVSGAESSQAGRVGKLYGKAAAATAANTTTVGVRTPRSERPEGAVVVSGDIRRPEDFVFEGHRASSKSGKSGLKLGGKKGGGAAKGKGKAGKPTNRSAKRGAAFKAGGKKKART</sequence>
<feature type="region of interest" description="Disordered" evidence="10">
    <location>
        <begin position="442"/>
        <end position="472"/>
    </location>
</feature>
<dbReference type="Gene3D" id="3.30.70.330">
    <property type="match status" value="1"/>
</dbReference>
<dbReference type="PANTHER" id="PTHR23236">
    <property type="entry name" value="EUKARYOTIC TRANSLATION INITIATION FACTOR 4B/4H"/>
    <property type="match status" value="1"/>
</dbReference>
<dbReference type="PROSITE" id="PS50102">
    <property type="entry name" value="RRM"/>
    <property type="match status" value="1"/>
</dbReference>
<dbReference type="SUPFAM" id="SSF54928">
    <property type="entry name" value="RNA-binding domain, RBD"/>
    <property type="match status" value="2"/>
</dbReference>
<dbReference type="GeneID" id="89965270"/>
<comment type="similarity">
    <text evidence="3">Belongs to the RRM RBM34 family.</text>
</comment>
<dbReference type="GO" id="GO:0005730">
    <property type="term" value="C:nucleolus"/>
    <property type="evidence" value="ECO:0007669"/>
    <property type="project" value="UniProtKB-SubCell"/>
</dbReference>